<keyword evidence="2" id="KW-1185">Reference proteome</keyword>
<evidence type="ECO:0000313" key="2">
    <source>
        <dbReference type="Proteomes" id="UP000188637"/>
    </source>
</evidence>
<reference evidence="1" key="1">
    <citation type="submission" date="2016-08" db="EMBL/GenBank/DDBJ databases">
        <authorList>
            <person name="Ngugi D.K."/>
            <person name="Miyake S."/>
            <person name="Stingl U."/>
        </authorList>
    </citation>
    <scope>NUCLEOTIDE SEQUENCE</scope>
    <source>
        <strain evidence="1">SCG-D08WGA-EpuloA1</strain>
    </source>
</reference>
<organism evidence="1 2">
    <name type="scientific">Candidatus Epulonipiscium fishelsonii</name>
    <dbReference type="NCBI Taxonomy" id="77094"/>
    <lineage>
        <taxon>Bacteria</taxon>
        <taxon>Bacillati</taxon>
        <taxon>Bacillota</taxon>
        <taxon>Clostridia</taxon>
        <taxon>Lachnospirales</taxon>
        <taxon>Lachnospiraceae</taxon>
        <taxon>Candidatus Epulonipiscium</taxon>
    </lineage>
</organism>
<proteinExistence type="predicted"/>
<dbReference type="Proteomes" id="UP000188637">
    <property type="component" value="Unassembled WGS sequence"/>
</dbReference>
<protein>
    <submittedName>
        <fullName evidence="1">Uncharacterized protein</fullName>
    </submittedName>
</protein>
<evidence type="ECO:0000313" key="1">
    <source>
        <dbReference type="EMBL" id="ONI38050.1"/>
    </source>
</evidence>
<accession>A0ACC8X823</accession>
<name>A0ACC8X823_9FIRM</name>
<comment type="caution">
    <text evidence="1">The sequence shown here is derived from an EMBL/GenBank/DDBJ whole genome shotgun (WGS) entry which is preliminary data.</text>
</comment>
<sequence>MIKIMHICSDTNIGGAGRYLLNLLKNSNKSKYKLYFCLPRGSQLKKILQEANGKVIEVDIVPDKSFNIKDVFKIRKVLKKYKPDIVHTHASFSGRVASKASNIGKIIYTRHYVDVNYNKKGLPILRLKSKVKGIINNLTCDGVIGVVGECVQVLTNMGVDKKKIKIIYNGVNPIPEYSKEQKDEVKKKYNIGPDDKVISIIGRISKEKGHEVFIESIRILSVKRSDIKAIMAGTGIEESSIKYLIKKNKLEDNIAFIGFVDNITDILNITDVQLNTSYTEAQSLALLEGMSAGIPAVASNIGGNPKVIRHGKNGFVVPVEDSRAFVKRTCEILDNSDLYNYMKQNAKKIYNKRFTASRMTRQTENFYDKILKGRV</sequence>
<dbReference type="EMBL" id="LJHD01000305">
    <property type="protein sequence ID" value="ONI38050.1"/>
    <property type="molecule type" value="Genomic_DNA"/>
</dbReference>
<gene>
    <name evidence="1" type="ORF">AN640_02905</name>
</gene>